<evidence type="ECO:0000256" key="1">
    <source>
        <dbReference type="SAM" id="Phobius"/>
    </source>
</evidence>
<gene>
    <name evidence="3" type="ORF">MNBD_GAMMA01-404</name>
</gene>
<keyword evidence="1" id="KW-0472">Membrane</keyword>
<feature type="transmembrane region" description="Helical" evidence="1">
    <location>
        <begin position="44"/>
        <end position="66"/>
    </location>
</feature>
<dbReference type="AlphaFoldDB" id="A0A3B0VLQ7"/>
<dbReference type="InterPro" id="IPR000917">
    <property type="entry name" value="Sulfatase_N"/>
</dbReference>
<name>A0A3B0VLQ7_9ZZZZ</name>
<dbReference type="SUPFAM" id="SSF53649">
    <property type="entry name" value="Alkaline phosphatase-like"/>
    <property type="match status" value="1"/>
</dbReference>
<reference evidence="3" key="1">
    <citation type="submission" date="2018-06" db="EMBL/GenBank/DDBJ databases">
        <authorList>
            <person name="Zhirakovskaya E."/>
        </authorList>
    </citation>
    <scope>NUCLEOTIDE SEQUENCE</scope>
</reference>
<sequence length="698" mass="79947">MSFIKKSKTIIPVLLLIITTVFYYIPSLVYFPNRADFDNYFINLITPILLYVAIAGLVIWLTLSLLPKPILKYITAVLMALALLLWLQGGGFAVSYGLLDGSIFDFSRFSQRGKHELWVLSVAIILALIFQKFVNKQLPFILLLISIGQIVLVTYNVITEPNDKELAKEIDLEFYNYSPKKNVILIILDTFGADYFKAIRELNPKITDDYKGFVNYTDAISNYPATKGSLPSLLTGKMIPEDKKYRYFLQNEIIKTGLPTMFENKGYLVSVVSVYRWFKSFYKKRYIYHPPVDLDVLKQFSGYKLLDLALFRVSPHVLKPYIYKDGSWLLSGSLASQTELPNMLPEKGETMLRIMTKKATLGDDTKRFKIIHVSFPHPQLIFDKDCRRVSLEGDSKDLMIQQSSCALKRLTEILDKFKDLGIYDSSLIAVVSDHGSRIVTDKKIHGFPSYFEMESSRILFMIKGINQHAPFSDIDTPVSLINLYDMFMDERKHNKSIDYLEDNNRLFFSFRNQDNSGTGYLPDSPLFKVSKNAESPKSWKLMRIVTHDCPAEKIPMTVKITKDGREKYCAKFGFATPRTNGTGAWTESNDVRMIFKLDLSNKVSLDTLSFSVKFKPFINVRKKQLDVEWYVNNQLIHSQQLNNKETTQTILKAPIELIKSKELTELQVKFSGLASPKNLGINSDSRKLGLFISSIEVE</sequence>
<proteinExistence type="predicted"/>
<dbReference type="InterPro" id="IPR017850">
    <property type="entry name" value="Alkaline_phosphatase_core_sf"/>
</dbReference>
<keyword evidence="1" id="KW-1133">Transmembrane helix</keyword>
<feature type="transmembrane region" description="Helical" evidence="1">
    <location>
        <begin position="117"/>
        <end position="134"/>
    </location>
</feature>
<feature type="transmembrane region" description="Helical" evidence="1">
    <location>
        <begin position="73"/>
        <end position="97"/>
    </location>
</feature>
<dbReference type="Gene3D" id="3.40.720.10">
    <property type="entry name" value="Alkaline Phosphatase, subunit A"/>
    <property type="match status" value="1"/>
</dbReference>
<evidence type="ECO:0000259" key="2">
    <source>
        <dbReference type="Pfam" id="PF00884"/>
    </source>
</evidence>
<accession>A0A3B0VLQ7</accession>
<protein>
    <recommendedName>
        <fullName evidence="2">Sulfatase N-terminal domain-containing protein</fullName>
    </recommendedName>
</protein>
<dbReference type="EMBL" id="UOEW01000297">
    <property type="protein sequence ID" value="VAW41173.1"/>
    <property type="molecule type" value="Genomic_DNA"/>
</dbReference>
<organism evidence="3">
    <name type="scientific">hydrothermal vent metagenome</name>
    <dbReference type="NCBI Taxonomy" id="652676"/>
    <lineage>
        <taxon>unclassified sequences</taxon>
        <taxon>metagenomes</taxon>
        <taxon>ecological metagenomes</taxon>
    </lineage>
</organism>
<evidence type="ECO:0000313" key="3">
    <source>
        <dbReference type="EMBL" id="VAW41173.1"/>
    </source>
</evidence>
<keyword evidence="1" id="KW-0812">Transmembrane</keyword>
<feature type="transmembrane region" description="Helical" evidence="1">
    <location>
        <begin position="12"/>
        <end position="32"/>
    </location>
</feature>
<dbReference type="Pfam" id="PF00884">
    <property type="entry name" value="Sulfatase"/>
    <property type="match status" value="1"/>
</dbReference>
<feature type="domain" description="Sulfatase N-terminal" evidence="2">
    <location>
        <begin position="181"/>
        <end position="488"/>
    </location>
</feature>